<gene>
    <name evidence="2" type="ORF">LTR78_010508</name>
</gene>
<name>A0AAE0TQD0_9PEZI</name>
<dbReference type="Proteomes" id="UP001274830">
    <property type="component" value="Unassembled WGS sequence"/>
</dbReference>
<comment type="caution">
    <text evidence="2">The sequence shown here is derived from an EMBL/GenBank/DDBJ whole genome shotgun (WGS) entry which is preliminary data.</text>
</comment>
<reference evidence="2" key="1">
    <citation type="submission" date="2023-07" db="EMBL/GenBank/DDBJ databases">
        <title>Black Yeasts Isolated from many extreme environments.</title>
        <authorList>
            <person name="Coleine C."/>
            <person name="Stajich J.E."/>
            <person name="Selbmann L."/>
        </authorList>
    </citation>
    <scope>NUCLEOTIDE SEQUENCE</scope>
    <source>
        <strain evidence="2">CCFEE 5485</strain>
    </source>
</reference>
<sequence length="243" mass="26542">MTFGNLIGKALSSGTTTPESKTPSSSVPAQGLRRSDSQETLQSGMTPISEREELESVQSYRVPDPPLNTPYGPLSEYNNSIAGDNPNEVDPDSLKEKLKGMPNSIETNTPPASVRDKLKSKVHFSPGVEVRDFAVWHDAAESLSWCSKLTTDGRIGSYGQLKQSPFKGTRGTKTPPAIVEFPEHSTWAGVAEEDVTSGLKRLTMLAKDENKLNPSKSVSEYFSERLAKLIKDAEPDFNPKTLE</sequence>
<dbReference type="EMBL" id="JAUTXT010000077">
    <property type="protein sequence ID" value="KAK3669633.1"/>
    <property type="molecule type" value="Genomic_DNA"/>
</dbReference>
<proteinExistence type="predicted"/>
<feature type="region of interest" description="Disordered" evidence="1">
    <location>
        <begin position="1"/>
        <end position="113"/>
    </location>
</feature>
<dbReference type="AlphaFoldDB" id="A0AAE0TQD0"/>
<organism evidence="2 3">
    <name type="scientific">Recurvomyces mirabilis</name>
    <dbReference type="NCBI Taxonomy" id="574656"/>
    <lineage>
        <taxon>Eukaryota</taxon>
        <taxon>Fungi</taxon>
        <taxon>Dikarya</taxon>
        <taxon>Ascomycota</taxon>
        <taxon>Pezizomycotina</taxon>
        <taxon>Dothideomycetes</taxon>
        <taxon>Dothideomycetidae</taxon>
        <taxon>Mycosphaerellales</taxon>
        <taxon>Teratosphaeriaceae</taxon>
        <taxon>Recurvomyces</taxon>
    </lineage>
</organism>
<keyword evidence="3" id="KW-1185">Reference proteome</keyword>
<accession>A0AAE0TQD0</accession>
<evidence type="ECO:0000313" key="3">
    <source>
        <dbReference type="Proteomes" id="UP001274830"/>
    </source>
</evidence>
<evidence type="ECO:0000256" key="1">
    <source>
        <dbReference type="SAM" id="MobiDB-lite"/>
    </source>
</evidence>
<evidence type="ECO:0000313" key="2">
    <source>
        <dbReference type="EMBL" id="KAK3669633.1"/>
    </source>
</evidence>
<feature type="compositionally biased region" description="Low complexity" evidence="1">
    <location>
        <begin position="12"/>
        <end position="28"/>
    </location>
</feature>
<protein>
    <submittedName>
        <fullName evidence="2">Uncharacterized protein</fullName>
    </submittedName>
</protein>